<dbReference type="PANTHER" id="PTHR36115">
    <property type="entry name" value="PROLINE-RICH ANTIGEN HOMOLOG-RELATED"/>
    <property type="match status" value="1"/>
</dbReference>
<sequence length="214" mass="23191">MSETRLTSGVDERTFSRAPAPGADGTDGPVTYELASWGVRAAALLLDSLIVGGVAAILFVIGVGFFESDPDEQRRLAESYSYPAALLLVAVYSPLMMMRRGDRNGQTLGKQILKIRVVRETGEAMTLSSGLVREVIGRMLPSLLTLGLYTPVDYLWPLWDRSRQCLHDKIASTRVVRAGAPLPEPTVLPPAPPPAPPRDDRPVRDGWLPPSASS</sequence>
<dbReference type="KEGG" id="cwo:Cwoe_5436"/>
<keyword evidence="10" id="KW-1185">Reference proteome</keyword>
<gene>
    <name evidence="9" type="ordered locus">Cwoe_5436</name>
</gene>
<dbReference type="EMBL" id="CP001854">
    <property type="protein sequence ID" value="ADB53841.1"/>
    <property type="molecule type" value="Genomic_DNA"/>
</dbReference>
<evidence type="ECO:0000256" key="7">
    <source>
        <dbReference type="SAM" id="Phobius"/>
    </source>
</evidence>
<dbReference type="OrthoDB" id="5244233at2"/>
<keyword evidence="3 7" id="KW-0812">Transmembrane</keyword>
<proteinExistence type="predicted"/>
<dbReference type="GO" id="GO:0005886">
    <property type="term" value="C:plasma membrane"/>
    <property type="evidence" value="ECO:0007669"/>
    <property type="project" value="UniProtKB-SubCell"/>
</dbReference>
<evidence type="ECO:0000259" key="8">
    <source>
        <dbReference type="Pfam" id="PF06271"/>
    </source>
</evidence>
<comment type="subcellular location">
    <subcellularLocation>
        <location evidence="1">Cell membrane</location>
        <topology evidence="1">Multi-pass membrane protein</topology>
    </subcellularLocation>
</comment>
<feature type="transmembrane region" description="Helical" evidence="7">
    <location>
        <begin position="44"/>
        <end position="65"/>
    </location>
</feature>
<reference evidence="10" key="2">
    <citation type="submission" date="2010-01" db="EMBL/GenBank/DDBJ databases">
        <title>The complete genome of Conexibacter woesei DSM 14684.</title>
        <authorList>
            <consortium name="US DOE Joint Genome Institute (JGI-PGF)"/>
            <person name="Lucas S."/>
            <person name="Copeland A."/>
            <person name="Lapidus A."/>
            <person name="Glavina del Rio T."/>
            <person name="Dalin E."/>
            <person name="Tice H."/>
            <person name="Bruce D."/>
            <person name="Goodwin L."/>
            <person name="Pitluck S."/>
            <person name="Kyrpides N."/>
            <person name="Mavromatis K."/>
            <person name="Ivanova N."/>
            <person name="Mikhailova N."/>
            <person name="Chertkov O."/>
            <person name="Brettin T."/>
            <person name="Detter J.C."/>
            <person name="Han C."/>
            <person name="Larimer F."/>
            <person name="Land M."/>
            <person name="Hauser L."/>
            <person name="Markowitz V."/>
            <person name="Cheng J.-F."/>
            <person name="Hugenholtz P."/>
            <person name="Woyke T."/>
            <person name="Wu D."/>
            <person name="Pukall R."/>
            <person name="Steenblock K."/>
            <person name="Schneider S."/>
            <person name="Klenk H.-P."/>
            <person name="Eisen J.A."/>
        </authorList>
    </citation>
    <scope>NUCLEOTIDE SEQUENCE [LARGE SCALE GENOMIC DNA]</scope>
    <source>
        <strain evidence="10">DSM 14684 / CIP 108061 / JCM 11494 / NBRC 100937 / ID131577</strain>
    </source>
</reference>
<feature type="region of interest" description="Disordered" evidence="6">
    <location>
        <begin position="181"/>
        <end position="214"/>
    </location>
</feature>
<accession>D3EZK3</accession>
<keyword evidence="4 7" id="KW-1133">Transmembrane helix</keyword>
<feature type="compositionally biased region" description="Pro residues" evidence="6">
    <location>
        <begin position="182"/>
        <end position="196"/>
    </location>
</feature>
<evidence type="ECO:0000256" key="6">
    <source>
        <dbReference type="SAM" id="MobiDB-lite"/>
    </source>
</evidence>
<evidence type="ECO:0000256" key="3">
    <source>
        <dbReference type="ARBA" id="ARBA00022692"/>
    </source>
</evidence>
<reference evidence="9 10" key="1">
    <citation type="journal article" date="2010" name="Stand. Genomic Sci.">
        <title>Complete genome sequence of Conexibacter woesei type strain (ID131577).</title>
        <authorList>
            <person name="Pukall R."/>
            <person name="Lapidus A."/>
            <person name="Glavina Del Rio T."/>
            <person name="Copeland A."/>
            <person name="Tice H."/>
            <person name="Cheng J.-F."/>
            <person name="Lucas S."/>
            <person name="Chen F."/>
            <person name="Nolan M."/>
            <person name="Bruce D."/>
            <person name="Goodwin L."/>
            <person name="Pitluck S."/>
            <person name="Mavromatis K."/>
            <person name="Ivanova N."/>
            <person name="Ovchinnikova G."/>
            <person name="Pati A."/>
            <person name="Chen A."/>
            <person name="Palaniappan K."/>
            <person name="Land M."/>
            <person name="Hauser L."/>
            <person name="Chang Y.-J."/>
            <person name="Jeffries C.D."/>
            <person name="Chain P."/>
            <person name="Meincke L."/>
            <person name="Sims D."/>
            <person name="Brettin T."/>
            <person name="Detter J.C."/>
            <person name="Rohde M."/>
            <person name="Goeker M."/>
            <person name="Bristow J."/>
            <person name="Eisen J.A."/>
            <person name="Markowitz V."/>
            <person name="Kyrpides N.C."/>
            <person name="Klenk H.-P."/>
            <person name="Hugenholtz P."/>
        </authorList>
    </citation>
    <scope>NUCLEOTIDE SEQUENCE [LARGE SCALE GENOMIC DNA]</scope>
    <source>
        <strain evidence="10">DSM 14684 / CIP 108061 / JCM 11494 / NBRC 100937 / ID131577</strain>
    </source>
</reference>
<evidence type="ECO:0000313" key="10">
    <source>
        <dbReference type="Proteomes" id="UP000008229"/>
    </source>
</evidence>
<dbReference type="AlphaFoldDB" id="D3EZK3"/>
<dbReference type="InterPro" id="IPR051791">
    <property type="entry name" value="Pra-immunoreactive"/>
</dbReference>
<evidence type="ECO:0000256" key="2">
    <source>
        <dbReference type="ARBA" id="ARBA00022475"/>
    </source>
</evidence>
<dbReference type="eggNOG" id="COG1714">
    <property type="taxonomic scope" value="Bacteria"/>
</dbReference>
<dbReference type="RefSeq" id="WP_012936892.1">
    <property type="nucleotide sequence ID" value="NC_013739.1"/>
</dbReference>
<organism evidence="9 10">
    <name type="scientific">Conexibacter woesei (strain DSM 14684 / CCUG 47730 / CIP 108061 / JCM 11494 / NBRC 100937 / ID131577)</name>
    <dbReference type="NCBI Taxonomy" id="469383"/>
    <lineage>
        <taxon>Bacteria</taxon>
        <taxon>Bacillati</taxon>
        <taxon>Actinomycetota</taxon>
        <taxon>Thermoleophilia</taxon>
        <taxon>Solirubrobacterales</taxon>
        <taxon>Conexibacteraceae</taxon>
        <taxon>Conexibacter</taxon>
    </lineage>
</organism>
<evidence type="ECO:0000256" key="1">
    <source>
        <dbReference type="ARBA" id="ARBA00004651"/>
    </source>
</evidence>
<feature type="transmembrane region" description="Helical" evidence="7">
    <location>
        <begin position="80"/>
        <end position="98"/>
    </location>
</feature>
<feature type="region of interest" description="Disordered" evidence="6">
    <location>
        <begin position="1"/>
        <end position="24"/>
    </location>
</feature>
<dbReference type="InterPro" id="IPR010432">
    <property type="entry name" value="RDD"/>
</dbReference>
<keyword evidence="2" id="KW-1003">Cell membrane</keyword>
<dbReference type="Proteomes" id="UP000008229">
    <property type="component" value="Chromosome"/>
</dbReference>
<dbReference type="STRING" id="469383.Cwoe_5436"/>
<evidence type="ECO:0000256" key="5">
    <source>
        <dbReference type="ARBA" id="ARBA00023136"/>
    </source>
</evidence>
<keyword evidence="5 7" id="KW-0472">Membrane</keyword>
<name>D3EZK3_CONWI</name>
<dbReference type="HOGENOM" id="CLU_1287005_0_0_11"/>
<protein>
    <submittedName>
        <fullName evidence="9">RDD domain containing protein</fullName>
    </submittedName>
</protein>
<evidence type="ECO:0000313" key="9">
    <source>
        <dbReference type="EMBL" id="ADB53841.1"/>
    </source>
</evidence>
<feature type="domain" description="RDD" evidence="8">
    <location>
        <begin position="34"/>
        <end position="171"/>
    </location>
</feature>
<evidence type="ECO:0000256" key="4">
    <source>
        <dbReference type="ARBA" id="ARBA00022989"/>
    </source>
</evidence>
<dbReference type="Pfam" id="PF06271">
    <property type="entry name" value="RDD"/>
    <property type="match status" value="1"/>
</dbReference>